<name>A0A6P2RXS1_BURL3</name>
<sequence length="64" mass="7518">MDRAEYLDRFLRDPQPAERWIGCGRVERFDPAWRPFAGPLTGRSPDTARWITFALALRIRRSQA</sequence>
<dbReference type="Proteomes" id="UP000494218">
    <property type="component" value="Unassembled WGS sequence"/>
</dbReference>
<protein>
    <submittedName>
        <fullName evidence="1">Phage integrase family protein</fullName>
    </submittedName>
</protein>
<dbReference type="RefSeq" id="WP_302479483.1">
    <property type="nucleotide sequence ID" value="NZ_CABVPW010000046.1"/>
</dbReference>
<proteinExistence type="predicted"/>
<reference evidence="1 2" key="1">
    <citation type="submission" date="2019-09" db="EMBL/GenBank/DDBJ databases">
        <authorList>
            <person name="Depoorter E."/>
        </authorList>
    </citation>
    <scope>NUCLEOTIDE SEQUENCE [LARGE SCALE GENOMIC DNA]</scope>
    <source>
        <strain evidence="1">LMG 23254</strain>
    </source>
</reference>
<organism evidence="1 2">
    <name type="scientific">Burkholderia lata (strain ATCC 17760 / DSM 23089 / LMG 22485 / NCIMB 9086 / R18194 / 383)</name>
    <dbReference type="NCBI Taxonomy" id="482957"/>
    <lineage>
        <taxon>Bacteria</taxon>
        <taxon>Pseudomonadati</taxon>
        <taxon>Pseudomonadota</taxon>
        <taxon>Betaproteobacteria</taxon>
        <taxon>Burkholderiales</taxon>
        <taxon>Burkholderiaceae</taxon>
        <taxon>Burkholderia</taxon>
        <taxon>Burkholderia cepacia complex</taxon>
    </lineage>
</organism>
<dbReference type="AlphaFoldDB" id="A0A6P2RXS1"/>
<dbReference type="EMBL" id="CABVPW010000046">
    <property type="protein sequence ID" value="VWC38619.1"/>
    <property type="molecule type" value="Genomic_DNA"/>
</dbReference>
<evidence type="ECO:0000313" key="1">
    <source>
        <dbReference type="EMBL" id="VWC38619.1"/>
    </source>
</evidence>
<evidence type="ECO:0000313" key="2">
    <source>
        <dbReference type="Proteomes" id="UP000494218"/>
    </source>
</evidence>
<gene>
    <name evidence="1" type="ORF">BLA23254_06795</name>
</gene>
<accession>A0A6P2RXS1</accession>